<dbReference type="PANTHER" id="PTHR44591:SF3">
    <property type="entry name" value="RESPONSE REGULATORY DOMAIN-CONTAINING PROTEIN"/>
    <property type="match status" value="1"/>
</dbReference>
<sequence length="118" mass="13257">MKRIIIVDDDPGLRDAYGAILNENEYQLVFYSDAMPVLNHEFERPDLFLLDKQLSGVDGLDVCRFLKNDKETSDIPIIMLSASPAIERLAADAGADFALEKPFNINALREMVNNCLPK</sequence>
<proteinExistence type="predicted"/>
<gene>
    <name evidence="4" type="ORF">DN068_17405</name>
</gene>
<dbReference type="Pfam" id="PF00072">
    <property type="entry name" value="Response_reg"/>
    <property type="match status" value="1"/>
</dbReference>
<evidence type="ECO:0000256" key="2">
    <source>
        <dbReference type="PROSITE-ProRule" id="PRU00169"/>
    </source>
</evidence>
<name>A0A2W2B748_9BACT</name>
<feature type="modified residue" description="4-aspartylphosphate" evidence="2">
    <location>
        <position position="51"/>
    </location>
</feature>
<dbReference type="PANTHER" id="PTHR44591">
    <property type="entry name" value="STRESS RESPONSE REGULATOR PROTEIN 1"/>
    <property type="match status" value="1"/>
</dbReference>
<dbReference type="EMBL" id="QKTW01000022">
    <property type="protein sequence ID" value="PZF71837.1"/>
    <property type="molecule type" value="Genomic_DNA"/>
</dbReference>
<evidence type="ECO:0000313" key="4">
    <source>
        <dbReference type="EMBL" id="PZF71837.1"/>
    </source>
</evidence>
<dbReference type="PROSITE" id="PS50110">
    <property type="entry name" value="RESPONSE_REGULATORY"/>
    <property type="match status" value="1"/>
</dbReference>
<dbReference type="SMART" id="SM00448">
    <property type="entry name" value="REC"/>
    <property type="match status" value="1"/>
</dbReference>
<accession>A0A2W2B748</accession>
<dbReference type="Proteomes" id="UP000248745">
    <property type="component" value="Unassembled WGS sequence"/>
</dbReference>
<keyword evidence="5" id="KW-1185">Reference proteome</keyword>
<dbReference type="GO" id="GO:0000160">
    <property type="term" value="P:phosphorelay signal transduction system"/>
    <property type="evidence" value="ECO:0007669"/>
    <property type="project" value="InterPro"/>
</dbReference>
<dbReference type="SUPFAM" id="SSF52172">
    <property type="entry name" value="CheY-like"/>
    <property type="match status" value="1"/>
</dbReference>
<evidence type="ECO:0000313" key="5">
    <source>
        <dbReference type="Proteomes" id="UP000248745"/>
    </source>
</evidence>
<dbReference type="OrthoDB" id="9789181at2"/>
<dbReference type="AlphaFoldDB" id="A0A2W2B748"/>
<feature type="domain" description="Response regulatory" evidence="3">
    <location>
        <begin position="3"/>
        <end position="116"/>
    </location>
</feature>
<dbReference type="InterPro" id="IPR011006">
    <property type="entry name" value="CheY-like_superfamily"/>
</dbReference>
<dbReference type="Gene3D" id="3.40.50.2300">
    <property type="match status" value="1"/>
</dbReference>
<organism evidence="4 5">
    <name type="scientific">Taibaiella soli</name>
    <dbReference type="NCBI Taxonomy" id="1649169"/>
    <lineage>
        <taxon>Bacteria</taxon>
        <taxon>Pseudomonadati</taxon>
        <taxon>Bacteroidota</taxon>
        <taxon>Chitinophagia</taxon>
        <taxon>Chitinophagales</taxon>
        <taxon>Chitinophagaceae</taxon>
        <taxon>Taibaiella</taxon>
    </lineage>
</organism>
<reference evidence="4 5" key="1">
    <citation type="submission" date="2018-06" db="EMBL/GenBank/DDBJ databases">
        <title>Mucibacter soli gen. nov., sp. nov., a new member of the family Chitinophagaceae producing mucin.</title>
        <authorList>
            <person name="Kim M.-K."/>
            <person name="Park S."/>
            <person name="Kim T.-S."/>
            <person name="Joung Y."/>
            <person name="Han J.-H."/>
            <person name="Kim S.B."/>
        </authorList>
    </citation>
    <scope>NUCLEOTIDE SEQUENCE [LARGE SCALE GENOMIC DNA]</scope>
    <source>
        <strain evidence="4 5">R1-15</strain>
    </source>
</reference>
<evidence type="ECO:0000256" key="1">
    <source>
        <dbReference type="ARBA" id="ARBA00022553"/>
    </source>
</evidence>
<protein>
    <submittedName>
        <fullName evidence="4">Response regulator</fullName>
    </submittedName>
</protein>
<dbReference type="RefSeq" id="WP_111000208.1">
    <property type="nucleotide sequence ID" value="NZ_QKTW01000022.1"/>
</dbReference>
<comment type="caution">
    <text evidence="4">The sequence shown here is derived from an EMBL/GenBank/DDBJ whole genome shotgun (WGS) entry which is preliminary data.</text>
</comment>
<evidence type="ECO:0000259" key="3">
    <source>
        <dbReference type="PROSITE" id="PS50110"/>
    </source>
</evidence>
<dbReference type="InterPro" id="IPR001789">
    <property type="entry name" value="Sig_transdc_resp-reg_receiver"/>
</dbReference>
<dbReference type="InterPro" id="IPR050595">
    <property type="entry name" value="Bact_response_regulator"/>
</dbReference>
<keyword evidence="1 2" id="KW-0597">Phosphoprotein</keyword>